<dbReference type="InParanoid" id="T1FWH5"/>
<gene>
    <name evidence="3" type="primary">20213170</name>
    <name evidence="2" type="ORF">HELRODRAFT_194851</name>
</gene>
<proteinExistence type="predicted"/>
<dbReference type="EMBL" id="KB095830">
    <property type="protein sequence ID" value="ESO11294.1"/>
    <property type="molecule type" value="Genomic_DNA"/>
</dbReference>
<dbReference type="GeneID" id="20213170"/>
<evidence type="ECO:0000313" key="3">
    <source>
        <dbReference type="EnsemblMetazoa" id="HelroP194851"/>
    </source>
</evidence>
<dbReference type="AlphaFoldDB" id="T1FWH5"/>
<name>T1FWH5_HELRO</name>
<protein>
    <submittedName>
        <fullName evidence="2 3">Uncharacterized protein</fullName>
    </submittedName>
</protein>
<keyword evidence="1" id="KW-0472">Membrane</keyword>
<feature type="transmembrane region" description="Helical" evidence="1">
    <location>
        <begin position="152"/>
        <end position="179"/>
    </location>
</feature>
<organism evidence="3 4">
    <name type="scientific">Helobdella robusta</name>
    <name type="common">Californian leech</name>
    <dbReference type="NCBI Taxonomy" id="6412"/>
    <lineage>
        <taxon>Eukaryota</taxon>
        <taxon>Metazoa</taxon>
        <taxon>Spiralia</taxon>
        <taxon>Lophotrochozoa</taxon>
        <taxon>Annelida</taxon>
        <taxon>Clitellata</taxon>
        <taxon>Hirudinea</taxon>
        <taxon>Rhynchobdellida</taxon>
        <taxon>Glossiphoniidae</taxon>
        <taxon>Helobdella</taxon>
    </lineage>
</organism>
<evidence type="ECO:0000313" key="2">
    <source>
        <dbReference type="EMBL" id="ESO11294.1"/>
    </source>
</evidence>
<dbReference type="Proteomes" id="UP000015101">
    <property type="component" value="Unassembled WGS sequence"/>
</dbReference>
<sequence>MHTCRFPTWKELQDKHSSRRTTTTTTITTTKYGTTNNTSSYDGDNDDDVIYTRNSGAANSSGSRLDYDYIRSALSPRPSLVSTYPTSFSHHYIPKPLTYESTPLPPYSSPTMSSAFDGLRKRESTFDAERYKYRVDRDSSRRKKVIQSGRRGWSGAMILLVGLLFIGIIAFVVAFLYYFELNPNLPLLV</sequence>
<dbReference type="EMBL" id="AMQM01008702">
    <property type="status" value="NOT_ANNOTATED_CDS"/>
    <property type="molecule type" value="Genomic_DNA"/>
</dbReference>
<reference evidence="4" key="1">
    <citation type="submission" date="2012-12" db="EMBL/GenBank/DDBJ databases">
        <authorList>
            <person name="Hellsten U."/>
            <person name="Grimwood J."/>
            <person name="Chapman J.A."/>
            <person name="Shapiro H."/>
            <person name="Aerts A."/>
            <person name="Otillar R.P."/>
            <person name="Terry A.Y."/>
            <person name="Boore J.L."/>
            <person name="Simakov O."/>
            <person name="Marletaz F."/>
            <person name="Cho S.-J."/>
            <person name="Edsinger-Gonzales E."/>
            <person name="Havlak P."/>
            <person name="Kuo D.-H."/>
            <person name="Larsson T."/>
            <person name="Lv J."/>
            <person name="Arendt D."/>
            <person name="Savage R."/>
            <person name="Osoegawa K."/>
            <person name="de Jong P."/>
            <person name="Lindberg D.R."/>
            <person name="Seaver E.C."/>
            <person name="Weisblat D.A."/>
            <person name="Putnam N.H."/>
            <person name="Grigoriev I.V."/>
            <person name="Rokhsar D.S."/>
        </authorList>
    </citation>
    <scope>NUCLEOTIDE SEQUENCE</scope>
</reference>
<reference evidence="3" key="3">
    <citation type="submission" date="2015-06" db="UniProtKB">
        <authorList>
            <consortium name="EnsemblMetazoa"/>
        </authorList>
    </citation>
    <scope>IDENTIFICATION</scope>
</reference>
<dbReference type="RefSeq" id="XP_009010584.1">
    <property type="nucleotide sequence ID" value="XM_009012336.1"/>
</dbReference>
<keyword evidence="1" id="KW-0812">Transmembrane</keyword>
<evidence type="ECO:0000313" key="4">
    <source>
        <dbReference type="Proteomes" id="UP000015101"/>
    </source>
</evidence>
<reference evidence="2 4" key="2">
    <citation type="journal article" date="2013" name="Nature">
        <title>Insights into bilaterian evolution from three spiralian genomes.</title>
        <authorList>
            <person name="Simakov O."/>
            <person name="Marletaz F."/>
            <person name="Cho S.J."/>
            <person name="Edsinger-Gonzales E."/>
            <person name="Havlak P."/>
            <person name="Hellsten U."/>
            <person name="Kuo D.H."/>
            <person name="Larsson T."/>
            <person name="Lv J."/>
            <person name="Arendt D."/>
            <person name="Savage R."/>
            <person name="Osoegawa K."/>
            <person name="de Jong P."/>
            <person name="Grimwood J."/>
            <person name="Chapman J.A."/>
            <person name="Shapiro H."/>
            <person name="Aerts A."/>
            <person name="Otillar R.P."/>
            <person name="Terry A.Y."/>
            <person name="Boore J.L."/>
            <person name="Grigoriev I.V."/>
            <person name="Lindberg D.R."/>
            <person name="Seaver E.C."/>
            <person name="Weisblat D.A."/>
            <person name="Putnam N.H."/>
            <person name="Rokhsar D.S."/>
        </authorList>
    </citation>
    <scope>NUCLEOTIDE SEQUENCE</scope>
</reference>
<dbReference type="KEGG" id="hro:HELRODRAFT_194851"/>
<accession>T1FWH5</accession>
<dbReference type="EnsemblMetazoa" id="HelroT194851">
    <property type="protein sequence ID" value="HelroP194851"/>
    <property type="gene ID" value="HelroG194851"/>
</dbReference>
<evidence type="ECO:0000256" key="1">
    <source>
        <dbReference type="SAM" id="Phobius"/>
    </source>
</evidence>
<keyword evidence="1" id="KW-1133">Transmembrane helix</keyword>
<dbReference type="CTD" id="20213170"/>
<dbReference type="HOGENOM" id="CLU_1435879_0_0_1"/>
<keyword evidence="4" id="KW-1185">Reference proteome</keyword>
<dbReference type="EMBL" id="AMQM01008701">
    <property type="status" value="NOT_ANNOTATED_CDS"/>
    <property type="molecule type" value="Genomic_DNA"/>
</dbReference>